<reference evidence="2 3" key="1">
    <citation type="submission" date="2019-04" db="EMBL/GenBank/DDBJ databases">
        <title>Annotation for the trematode Fasciola gigantica.</title>
        <authorList>
            <person name="Choi Y.-J."/>
        </authorList>
    </citation>
    <scope>NUCLEOTIDE SEQUENCE [LARGE SCALE GENOMIC DNA]</scope>
    <source>
        <strain evidence="2">Uganda_cow_1</strain>
    </source>
</reference>
<feature type="region of interest" description="Disordered" evidence="1">
    <location>
        <begin position="1"/>
        <end position="23"/>
    </location>
</feature>
<sequence>MPDACQTLQGCSSLTDENSTTGHKRTEEVVLEFATALRRLGEEAFETLLADRLEDMLYQHLRGRSTAQRIYGEPTLQPLLTLKSALGLVAKLEVLSLGPEISDRFMDKSPRNDLTQQRYLPSLRRNFVQYRRGTGWRRYPTLNHSQWRSREQRRDRLPLAVQTYPQVSTAPMVHTRLAHKYLDVLLGTEVAHSLINDARLGGKWPAGREPQDS</sequence>
<dbReference type="AlphaFoldDB" id="A0A504YJF3"/>
<evidence type="ECO:0000313" key="3">
    <source>
        <dbReference type="Proteomes" id="UP000316759"/>
    </source>
</evidence>
<name>A0A504YJF3_FASGI</name>
<dbReference type="EMBL" id="SUNJ01009250">
    <property type="protein sequence ID" value="TPP60565.1"/>
    <property type="molecule type" value="Genomic_DNA"/>
</dbReference>
<gene>
    <name evidence="2" type="ORF">FGIG_04300</name>
</gene>
<evidence type="ECO:0000313" key="2">
    <source>
        <dbReference type="EMBL" id="TPP60565.1"/>
    </source>
</evidence>
<dbReference type="Proteomes" id="UP000316759">
    <property type="component" value="Unassembled WGS sequence"/>
</dbReference>
<feature type="compositionally biased region" description="Polar residues" evidence="1">
    <location>
        <begin position="1"/>
        <end position="21"/>
    </location>
</feature>
<keyword evidence="3" id="KW-1185">Reference proteome</keyword>
<protein>
    <submittedName>
        <fullName evidence="2">Uncharacterized protein</fullName>
    </submittedName>
</protein>
<organism evidence="2 3">
    <name type="scientific">Fasciola gigantica</name>
    <name type="common">Giant liver fluke</name>
    <dbReference type="NCBI Taxonomy" id="46835"/>
    <lineage>
        <taxon>Eukaryota</taxon>
        <taxon>Metazoa</taxon>
        <taxon>Spiralia</taxon>
        <taxon>Lophotrochozoa</taxon>
        <taxon>Platyhelminthes</taxon>
        <taxon>Trematoda</taxon>
        <taxon>Digenea</taxon>
        <taxon>Plagiorchiida</taxon>
        <taxon>Echinostomata</taxon>
        <taxon>Echinostomatoidea</taxon>
        <taxon>Fasciolidae</taxon>
        <taxon>Fasciola</taxon>
    </lineage>
</organism>
<evidence type="ECO:0000256" key="1">
    <source>
        <dbReference type="SAM" id="MobiDB-lite"/>
    </source>
</evidence>
<accession>A0A504YJF3</accession>
<comment type="caution">
    <text evidence="2">The sequence shown here is derived from an EMBL/GenBank/DDBJ whole genome shotgun (WGS) entry which is preliminary data.</text>
</comment>
<proteinExistence type="predicted"/>